<dbReference type="OrthoDB" id="5395211at2759"/>
<accession>A0A317T1F7</accession>
<dbReference type="EMBL" id="PYWC01000003">
    <property type="protein sequence ID" value="PWW80465.1"/>
    <property type="molecule type" value="Genomic_DNA"/>
</dbReference>
<dbReference type="Proteomes" id="UP000246991">
    <property type="component" value="Unassembled WGS sequence"/>
</dbReference>
<keyword evidence="3" id="KW-1185">Reference proteome</keyword>
<reference evidence="2 3" key="1">
    <citation type="submission" date="2018-03" db="EMBL/GenBank/DDBJ databases">
        <title>Genomes of Pezizomycetes fungi and the evolution of truffles.</title>
        <authorList>
            <person name="Murat C."/>
            <person name="Payen T."/>
            <person name="Noel B."/>
            <person name="Kuo A."/>
            <person name="Martin F.M."/>
        </authorList>
    </citation>
    <scope>NUCLEOTIDE SEQUENCE [LARGE SCALE GENOMIC DNA]</scope>
    <source>
        <strain evidence="2">091103-1</strain>
    </source>
</reference>
<protein>
    <submittedName>
        <fullName evidence="2">Uncharacterized protein</fullName>
    </submittedName>
</protein>
<feature type="compositionally biased region" description="Basic residues" evidence="1">
    <location>
        <begin position="293"/>
        <end position="304"/>
    </location>
</feature>
<feature type="region of interest" description="Disordered" evidence="1">
    <location>
        <begin position="198"/>
        <end position="319"/>
    </location>
</feature>
<feature type="compositionally biased region" description="Polar residues" evidence="1">
    <location>
        <begin position="305"/>
        <end position="319"/>
    </location>
</feature>
<proteinExistence type="predicted"/>
<name>A0A317T1F7_9PEZI</name>
<feature type="compositionally biased region" description="Polar residues" evidence="1">
    <location>
        <begin position="211"/>
        <end position="230"/>
    </location>
</feature>
<organism evidence="2 3">
    <name type="scientific">Tuber magnatum</name>
    <name type="common">white Piedmont truffle</name>
    <dbReference type="NCBI Taxonomy" id="42249"/>
    <lineage>
        <taxon>Eukaryota</taxon>
        <taxon>Fungi</taxon>
        <taxon>Dikarya</taxon>
        <taxon>Ascomycota</taxon>
        <taxon>Pezizomycotina</taxon>
        <taxon>Pezizomycetes</taxon>
        <taxon>Pezizales</taxon>
        <taxon>Tuberaceae</taxon>
        <taxon>Tuber</taxon>
    </lineage>
</organism>
<gene>
    <name evidence="2" type="ORF">C7212DRAFT_311748</name>
</gene>
<feature type="region of interest" description="Disordered" evidence="1">
    <location>
        <begin position="90"/>
        <end position="150"/>
    </location>
</feature>
<dbReference type="AlphaFoldDB" id="A0A317T1F7"/>
<sequence length="418" mass="45824">MEDPRATAWQDRLDYHSRLSAVRVAFKASYAQAIPTVGREQYYRRKLPELTEWVVRRCALERPTSNDEGDESSTHEAIGIEGQEQVVAPGPEEHAPEYGQDEPVSLSDDGENIPVIQEKPPSTKEVSEAKPLTVPEAQIPATKSTALPKRNKRLRTEIERLLDTNWGGNSIAIIGSLNQNGTGNPSRDFLSANLTGGEIDLGPAAKRTRSARNSLQGSARSSNSTQNSVENPPAKTTKPTSRKSLPASLQPPPLSDKPYEPNSNATPSEAQNMASIHTAKPSRPTANAQQKQKPPRTSKPKSRSKPPTTASKNPDTQTYLTTDHSAIPFQIKAIFNRYPALYRLPRRQRRPDSPKLDIHSLIYRCRRAARNALAVPRKKGEGGSEGKCEARENGVVGGEGIVFLSRNAVRGRSVWGGK</sequence>
<evidence type="ECO:0000313" key="2">
    <source>
        <dbReference type="EMBL" id="PWW80465.1"/>
    </source>
</evidence>
<evidence type="ECO:0000256" key="1">
    <source>
        <dbReference type="SAM" id="MobiDB-lite"/>
    </source>
</evidence>
<feature type="compositionally biased region" description="Polar residues" evidence="1">
    <location>
        <begin position="261"/>
        <end position="275"/>
    </location>
</feature>
<evidence type="ECO:0000313" key="3">
    <source>
        <dbReference type="Proteomes" id="UP000246991"/>
    </source>
</evidence>
<comment type="caution">
    <text evidence="2">The sequence shown here is derived from an EMBL/GenBank/DDBJ whole genome shotgun (WGS) entry which is preliminary data.</text>
</comment>